<protein>
    <submittedName>
        <fullName evidence="1">Uncharacterized protein</fullName>
    </submittedName>
</protein>
<dbReference type="EMBL" id="CM046115">
    <property type="protein sequence ID" value="KAI8441013.1"/>
    <property type="molecule type" value="Genomic_DNA"/>
</dbReference>
<organism evidence="1 2">
    <name type="scientific">Choristoneura fumiferana</name>
    <name type="common">Spruce budworm moth</name>
    <name type="synonym">Archips fumiferana</name>
    <dbReference type="NCBI Taxonomy" id="7141"/>
    <lineage>
        <taxon>Eukaryota</taxon>
        <taxon>Metazoa</taxon>
        <taxon>Ecdysozoa</taxon>
        <taxon>Arthropoda</taxon>
        <taxon>Hexapoda</taxon>
        <taxon>Insecta</taxon>
        <taxon>Pterygota</taxon>
        <taxon>Neoptera</taxon>
        <taxon>Endopterygota</taxon>
        <taxon>Lepidoptera</taxon>
        <taxon>Glossata</taxon>
        <taxon>Ditrysia</taxon>
        <taxon>Tortricoidea</taxon>
        <taxon>Tortricidae</taxon>
        <taxon>Tortricinae</taxon>
        <taxon>Choristoneura</taxon>
    </lineage>
</organism>
<reference evidence="1 2" key="1">
    <citation type="journal article" date="2022" name="Genome Biol. Evol.">
        <title>The Spruce Budworm Genome: Reconstructing the Evolutionary History of Antifreeze Proteins.</title>
        <authorList>
            <person name="Beliveau C."/>
            <person name="Gagne P."/>
            <person name="Picq S."/>
            <person name="Vernygora O."/>
            <person name="Keeling C.I."/>
            <person name="Pinkney K."/>
            <person name="Doucet D."/>
            <person name="Wen F."/>
            <person name="Johnston J.S."/>
            <person name="Maaroufi H."/>
            <person name="Boyle B."/>
            <person name="Laroche J."/>
            <person name="Dewar K."/>
            <person name="Juretic N."/>
            <person name="Blackburn G."/>
            <person name="Nisole A."/>
            <person name="Brunet B."/>
            <person name="Brandao M."/>
            <person name="Lumley L."/>
            <person name="Duan J."/>
            <person name="Quan G."/>
            <person name="Lucarotti C.J."/>
            <person name="Roe A.D."/>
            <person name="Sperling F.A.H."/>
            <person name="Levesque R.C."/>
            <person name="Cusson M."/>
        </authorList>
    </citation>
    <scope>NUCLEOTIDE SEQUENCE [LARGE SCALE GENOMIC DNA]</scope>
    <source>
        <strain evidence="1">Glfc:IPQL:Cfum</strain>
    </source>
</reference>
<gene>
    <name evidence="1" type="ORF">MSG28_009286</name>
</gene>
<evidence type="ECO:0000313" key="1">
    <source>
        <dbReference type="EMBL" id="KAI8441013.1"/>
    </source>
</evidence>
<sequence length="1911" mass="208854">MSKPQINTKSSTYIKDKEAFLKELKQFNESKGYEKAKGPPSRDDDNDMDDLDLRSTRGRGSNVPRTPYGGGTYYSASGEPLRAVQTRVAGPSERLALSLLSPMPNEQDFAVNVCTVLAADHSNRMPLGTTPHILDFLLAHAGVYNHMSLRDTIGRSYFEARGRYPHEFWQLRAGGGGAKELADETKFSQLSGDQPELMVQALAAHNTLTDCLLNECGGEELIEKILEEEANEDWVTEPSEDEQLFAPELPGGASCVYTQRVLQIASIVRSLSFHEENVQYLAKNTTLIRFLLLCANCWVGSLRQSGLDALGNISTELIIKDPATCLISRHILSTIQSALVSNDRARVLAALELLNKLAQNEANEDTLLKVLEAKVYSDVCALLTLRDIMVLVCTLECVYALTSLGDRAGEYVARLPGLVATLVSLVTVEAQSYGPRACILMRVVETVSGPSAIAAAAEREQDKNTQQQPVFAIAIRSLAGRTYVYSGPHAARRPWSQQQPQPAPKPAAEPAPAPSPTPPPAPVNNVQHSHMQQRTVQENEHFAQAWLRSSYEALPVGDNSACDAHELHRHYMACCSKLGRKGVIAPANLSRLVRYEKAKGPPSRDDDNDMDDLDLRSTRGRGSNVPRTPYGGGTYYSASGEPLRAVQTRVAGPSERLALSLLSPMPNEQDFAVNVCTVLAADHSNRMPLGTTPHILDFLLAHAGVYNHMSLRDTIGRSYFEARGRYPHEFWQLRAGGGGAKELADETKFSQLSGDQPELMVQALAAHNTLTDCLLNECGGEELIEKILEEEANEDWVTEPSEDEQLFAPELPGGASCVYTQRVLQIASIVRSLSFHEENVQYLAKNTTLIRFLLLCANCWVGSLRQSGLDALGNISTELIIKDPATCLISRHILSTIQSALVSNDRARVLAALELLNKLAQNEANEDTLLKVLEAKVYSDVCALLTLRDIMVLVCTLECVYALTSLGDRAGEYVARLPGLVATLVSLVTVEAQSYGPRACILMRVVETVSGPSAIAAAAEREQDKNTQQQPQQQPQPAPKPAAEPAPAPSPTPPAAPVNNVQHSHMQQRTVQENEHFAQAWLRSSYEALPVGDNSACDAHELHRHYMACCSKLGRKGVIAPANLSRLVRTVFGGTVGPNTITLASGETQQVYVGIRAKNQQNRVNPPAGKRTRLGGCRNTHTTRHRSARTTREYENGTRLKGILFLGPASPILKAQLTNKTPTVEVKTVVSQAQPQQAQPPHPHLSHALESNATNTTLIKHLLANKVSPALQTQPQVMDVDPEALIKCTTITSGGVASSTPTIQGDKKTAQNKMLADLLEKKSNPPVQVVQMGAQMNAPTIQITETGQIVQVKPDTNPCIQFNEGIVTQGGQYFQIKNEQGQLIQIKNEQGQIIQLKTDQMQNPLIQFKDQNQVLQAGPLMQSVIQQQHVKAEKEEEQLYSEPAAKRMKVEEKRENPPQESVSKTAANLYAALAASALEDEDDLVPPKQESVDVIQQPMIVGTSNDNASVIIQEPILQVQQPTMQVQQPTLQVQQPTIQMQAQTLQNVPQLTASQQPIITTQPQPHKAQIVNQPMVVTQKQPPALISTSNSSQIVSGPQIIQGNQQIIAVSSNQQILMNTPIKQGVHRVVQQQRPQVNQTMTSNQTAQDDSKTSVIKSNVVNVQKPAQQPQMRQVITRQPVMVGNTKIGDREMVVNQPVTPEKPQTPAAPKPSATPPPPVQGTSQPQTAQDDTPWICHWRGCGKTFQNASEVFAHAAHAHATGGASGETPCLWLDCDRVPRRTFALLNHLTDKHCSPQALKALFNSRRHAAAESEASKPVVLGYPPNAALAALNKHAADMFNPRELMDENEGPVTKSIRLTAALILRNIVIYSNTGRRQLRSYEAHLATIALSSVEASRTIAQVLYDMNNI</sequence>
<dbReference type="Proteomes" id="UP001064048">
    <property type="component" value="Chromosome 15"/>
</dbReference>
<accession>A0ACC0KX16</accession>
<proteinExistence type="predicted"/>
<evidence type="ECO:0000313" key="2">
    <source>
        <dbReference type="Proteomes" id="UP001064048"/>
    </source>
</evidence>
<name>A0ACC0KX16_CHOFU</name>
<comment type="caution">
    <text evidence="1">The sequence shown here is derived from an EMBL/GenBank/DDBJ whole genome shotgun (WGS) entry which is preliminary data.</text>
</comment>
<keyword evidence="2" id="KW-1185">Reference proteome</keyword>